<accession>A0A4R3MPP0</accession>
<organism evidence="1 2">
    <name type="scientific">Melghiribacillus thermohalophilus</name>
    <dbReference type="NCBI Taxonomy" id="1324956"/>
    <lineage>
        <taxon>Bacteria</taxon>
        <taxon>Bacillati</taxon>
        <taxon>Bacillota</taxon>
        <taxon>Bacilli</taxon>
        <taxon>Bacillales</taxon>
        <taxon>Bacillaceae</taxon>
        <taxon>Melghiribacillus</taxon>
    </lineage>
</organism>
<sequence>MMLKTLLLLVTRQQNGAPKEWDAVSRREPVNLPGSDVSGNLFIMQSGVITVIRRLKSF</sequence>
<comment type="caution">
    <text evidence="1">The sequence shown here is derived from an EMBL/GenBank/DDBJ whole genome shotgun (WGS) entry which is preliminary data.</text>
</comment>
<gene>
    <name evidence="1" type="ORF">EDD68_13124</name>
</gene>
<proteinExistence type="predicted"/>
<reference evidence="1 2" key="1">
    <citation type="submission" date="2019-03" db="EMBL/GenBank/DDBJ databases">
        <title>Genomic Encyclopedia of Type Strains, Phase IV (KMG-IV): sequencing the most valuable type-strain genomes for metagenomic binning, comparative biology and taxonomic classification.</title>
        <authorList>
            <person name="Goeker M."/>
        </authorList>
    </citation>
    <scope>NUCLEOTIDE SEQUENCE [LARGE SCALE GENOMIC DNA]</scope>
    <source>
        <strain evidence="1 2">DSM 25894</strain>
    </source>
</reference>
<keyword evidence="2" id="KW-1185">Reference proteome</keyword>
<protein>
    <submittedName>
        <fullName evidence="1">Uncharacterized protein</fullName>
    </submittedName>
</protein>
<evidence type="ECO:0000313" key="2">
    <source>
        <dbReference type="Proteomes" id="UP000294650"/>
    </source>
</evidence>
<dbReference type="AlphaFoldDB" id="A0A4R3MPP0"/>
<evidence type="ECO:0000313" key="1">
    <source>
        <dbReference type="EMBL" id="TCT17505.1"/>
    </source>
</evidence>
<dbReference type="Proteomes" id="UP000294650">
    <property type="component" value="Unassembled WGS sequence"/>
</dbReference>
<dbReference type="EMBL" id="SMAN01000031">
    <property type="protein sequence ID" value="TCT17505.1"/>
    <property type="molecule type" value="Genomic_DNA"/>
</dbReference>
<name>A0A4R3MPP0_9BACI</name>